<gene>
    <name evidence="1" type="ORF">DNTS_015772</name>
</gene>
<dbReference type="OrthoDB" id="10265785at2759"/>
<accession>A0A553R0R9</accession>
<protein>
    <submittedName>
        <fullName evidence="1">Uncharacterized protein</fullName>
    </submittedName>
</protein>
<evidence type="ECO:0000313" key="1">
    <source>
        <dbReference type="EMBL" id="TRY95773.1"/>
    </source>
</evidence>
<dbReference type="Proteomes" id="UP000316079">
    <property type="component" value="Unassembled WGS sequence"/>
</dbReference>
<dbReference type="AlphaFoldDB" id="A0A553R0R9"/>
<evidence type="ECO:0000313" key="2">
    <source>
        <dbReference type="Proteomes" id="UP000316079"/>
    </source>
</evidence>
<dbReference type="EMBL" id="SRMA01025348">
    <property type="protein sequence ID" value="TRY95773.1"/>
    <property type="molecule type" value="Genomic_DNA"/>
</dbReference>
<sequence>MLAVDSRRDRDSVWTAVDSGRIVINCWRRLPNMEAQTGGVKSGWNQANLLTAVDVVRGQDSWVLGDL</sequence>
<proteinExistence type="predicted"/>
<keyword evidence="2" id="KW-1185">Reference proteome</keyword>
<comment type="caution">
    <text evidence="1">The sequence shown here is derived from an EMBL/GenBank/DDBJ whole genome shotgun (WGS) entry which is preliminary data.</text>
</comment>
<organism evidence="1 2">
    <name type="scientific">Danionella cerebrum</name>
    <dbReference type="NCBI Taxonomy" id="2873325"/>
    <lineage>
        <taxon>Eukaryota</taxon>
        <taxon>Metazoa</taxon>
        <taxon>Chordata</taxon>
        <taxon>Craniata</taxon>
        <taxon>Vertebrata</taxon>
        <taxon>Euteleostomi</taxon>
        <taxon>Actinopterygii</taxon>
        <taxon>Neopterygii</taxon>
        <taxon>Teleostei</taxon>
        <taxon>Ostariophysi</taxon>
        <taxon>Cypriniformes</taxon>
        <taxon>Danionidae</taxon>
        <taxon>Danioninae</taxon>
        <taxon>Danionella</taxon>
    </lineage>
</organism>
<reference evidence="1 2" key="1">
    <citation type="journal article" date="2019" name="Sci. Data">
        <title>Hybrid genome assembly and annotation of Danionella translucida.</title>
        <authorList>
            <person name="Kadobianskyi M."/>
            <person name="Schulze L."/>
            <person name="Schuelke M."/>
            <person name="Judkewitz B."/>
        </authorList>
    </citation>
    <scope>NUCLEOTIDE SEQUENCE [LARGE SCALE GENOMIC DNA]</scope>
    <source>
        <strain evidence="1 2">Bolton</strain>
    </source>
</reference>
<name>A0A553R0R9_9TELE</name>